<dbReference type="EMBL" id="JAFJMO010000016">
    <property type="protein sequence ID" value="KAJ8254124.1"/>
    <property type="molecule type" value="Genomic_DNA"/>
</dbReference>
<evidence type="ECO:0000256" key="2">
    <source>
        <dbReference type="ARBA" id="ARBA00022771"/>
    </source>
</evidence>
<dbReference type="SUPFAM" id="SSF53098">
    <property type="entry name" value="Ribonuclease H-like"/>
    <property type="match status" value="1"/>
</dbReference>
<dbReference type="InterPro" id="IPR006612">
    <property type="entry name" value="THAP_Znf"/>
</dbReference>
<keyword evidence="9" id="KW-1185">Reference proteome</keyword>
<evidence type="ECO:0000256" key="4">
    <source>
        <dbReference type="ARBA" id="ARBA00023125"/>
    </source>
</evidence>
<dbReference type="GO" id="GO:0003677">
    <property type="term" value="F:DNA binding"/>
    <property type="evidence" value="ECO:0007669"/>
    <property type="project" value="UniProtKB-UniRule"/>
</dbReference>
<proteinExistence type="predicted"/>
<evidence type="ECO:0000256" key="5">
    <source>
        <dbReference type="PROSITE-ProRule" id="PRU00309"/>
    </source>
</evidence>
<dbReference type="Proteomes" id="UP001152803">
    <property type="component" value="Unassembled WGS sequence"/>
</dbReference>
<comment type="caution">
    <text evidence="8">The sequence shown here is derived from an EMBL/GenBank/DDBJ whole genome shotgun (WGS) entry which is preliminary data.</text>
</comment>
<protein>
    <recommendedName>
        <fullName evidence="7">THAP-type domain-containing protein</fullName>
    </recommendedName>
</protein>
<feature type="region of interest" description="Disordered" evidence="6">
    <location>
        <begin position="468"/>
        <end position="490"/>
    </location>
</feature>
<dbReference type="OrthoDB" id="413122at2759"/>
<evidence type="ECO:0000313" key="8">
    <source>
        <dbReference type="EMBL" id="KAJ8254124.1"/>
    </source>
</evidence>
<dbReference type="Gene3D" id="6.20.210.20">
    <property type="entry name" value="THAP domain"/>
    <property type="match status" value="1"/>
</dbReference>
<dbReference type="PROSITE" id="PS50950">
    <property type="entry name" value="ZF_THAP"/>
    <property type="match status" value="1"/>
</dbReference>
<evidence type="ECO:0000313" key="9">
    <source>
        <dbReference type="Proteomes" id="UP001152803"/>
    </source>
</evidence>
<dbReference type="Pfam" id="PF05485">
    <property type="entry name" value="THAP"/>
    <property type="match status" value="1"/>
</dbReference>
<accession>A0A9Q1HQ94</accession>
<evidence type="ECO:0000259" key="7">
    <source>
        <dbReference type="PROSITE" id="PS50950"/>
    </source>
</evidence>
<dbReference type="SUPFAM" id="SSF57716">
    <property type="entry name" value="Glucocorticoid receptor-like (DNA-binding domain)"/>
    <property type="match status" value="1"/>
</dbReference>
<dbReference type="PANTHER" id="PTHR23080">
    <property type="entry name" value="THAP DOMAIN PROTEIN"/>
    <property type="match status" value="1"/>
</dbReference>
<keyword evidence="4 5" id="KW-0238">DNA-binding</keyword>
<dbReference type="AlphaFoldDB" id="A0A9Q1HQ94"/>
<organism evidence="8 9">
    <name type="scientific">Conger conger</name>
    <name type="common">Conger eel</name>
    <name type="synonym">Muraena conger</name>
    <dbReference type="NCBI Taxonomy" id="82655"/>
    <lineage>
        <taxon>Eukaryota</taxon>
        <taxon>Metazoa</taxon>
        <taxon>Chordata</taxon>
        <taxon>Craniata</taxon>
        <taxon>Vertebrata</taxon>
        <taxon>Euteleostomi</taxon>
        <taxon>Actinopterygii</taxon>
        <taxon>Neopterygii</taxon>
        <taxon>Teleostei</taxon>
        <taxon>Anguilliformes</taxon>
        <taxon>Congridae</taxon>
        <taxon>Conger</taxon>
    </lineage>
</organism>
<name>A0A9Q1HQ94_CONCO</name>
<evidence type="ECO:0000256" key="3">
    <source>
        <dbReference type="ARBA" id="ARBA00022833"/>
    </source>
</evidence>
<dbReference type="PANTHER" id="PTHR23080:SF144">
    <property type="entry name" value="SPINDLE AND KINETOCHORE ASSOCIATED COMPLEX SUBUNIT 3"/>
    <property type="match status" value="1"/>
</dbReference>
<feature type="region of interest" description="Disordered" evidence="6">
    <location>
        <begin position="152"/>
        <end position="178"/>
    </location>
</feature>
<dbReference type="InterPro" id="IPR012337">
    <property type="entry name" value="RNaseH-like_sf"/>
</dbReference>
<keyword evidence="1" id="KW-0479">Metal-binding</keyword>
<dbReference type="Gene3D" id="3.30.420.10">
    <property type="entry name" value="Ribonuclease H-like superfamily/Ribonuclease H"/>
    <property type="match status" value="1"/>
</dbReference>
<dbReference type="InterPro" id="IPR038441">
    <property type="entry name" value="THAP_Znf_sf"/>
</dbReference>
<keyword evidence="2 5" id="KW-0863">Zinc-finger</keyword>
<dbReference type="SMART" id="SM00980">
    <property type="entry name" value="THAP"/>
    <property type="match status" value="1"/>
</dbReference>
<evidence type="ECO:0000256" key="6">
    <source>
        <dbReference type="SAM" id="MobiDB-lite"/>
    </source>
</evidence>
<dbReference type="GO" id="GO:0008270">
    <property type="term" value="F:zinc ion binding"/>
    <property type="evidence" value="ECO:0007669"/>
    <property type="project" value="UniProtKB-KW"/>
</dbReference>
<reference evidence="8" key="1">
    <citation type="journal article" date="2023" name="Science">
        <title>Genome structures resolve the early diversification of teleost fishes.</title>
        <authorList>
            <person name="Parey E."/>
            <person name="Louis A."/>
            <person name="Montfort J."/>
            <person name="Bouchez O."/>
            <person name="Roques C."/>
            <person name="Iampietro C."/>
            <person name="Lluch J."/>
            <person name="Castinel A."/>
            <person name="Donnadieu C."/>
            <person name="Desvignes T."/>
            <person name="Floi Bucao C."/>
            <person name="Jouanno E."/>
            <person name="Wen M."/>
            <person name="Mejri S."/>
            <person name="Dirks R."/>
            <person name="Jansen H."/>
            <person name="Henkel C."/>
            <person name="Chen W.J."/>
            <person name="Zahm M."/>
            <person name="Cabau C."/>
            <person name="Klopp C."/>
            <person name="Thompson A.W."/>
            <person name="Robinson-Rechavi M."/>
            <person name="Braasch I."/>
            <person name="Lecointre G."/>
            <person name="Bobe J."/>
            <person name="Postlethwait J.H."/>
            <person name="Berthelot C."/>
            <person name="Roest Crollius H."/>
            <person name="Guiguen Y."/>
        </authorList>
    </citation>
    <scope>NUCLEOTIDE SEQUENCE</scope>
    <source>
        <strain evidence="8">Concon-B</strain>
    </source>
</reference>
<dbReference type="InterPro" id="IPR036397">
    <property type="entry name" value="RNaseH_sf"/>
</dbReference>
<sequence length="490" mass="54525">MPTYCVAVGCRQRPKPESNVKFYIFPRDPLRKKRWVSSLRRDGWTPTPRSRICSVHFISGRQSDDPASPDYVPSWFAHTTTAEKERSMAAMRRYRRCQGARIRKATGGTMSPLERAALDYFKSGLVPTGSDQRHYSCFPSLCQEYVKKSFMESQTSSGSSETPAYTNPAARSSNNQHCQTEIKPLEENPYLKTWLRHDYNPRLKPKSVDQSSYLSTNGTLNIPSVSEITVHPTRLHEDYCTRKSVQWAKGVWKKVENCVAEPNYSIKVTGKWEWLSLNVRGPLPETHKGHRFLLIITDLYSKWGEACPMRTSSAREVALNIRNLVCQLGLPHALFSQLSRMFIKAVNKALGIYMAMEDCALVVYHPKACSLDPVTYTDVNSAVTKLVEECQESWDGPPKDSPDALHKLAEGLSDEHPISRILASPTPIDTQGPPPSGTPAAVLAPMGVSIVLIGSPWCGGVPGLKLGEAGKGPSLHVRGQQGGDRERSTP</sequence>
<keyword evidence="3" id="KW-0862">Zinc</keyword>
<feature type="domain" description="THAP-type" evidence="7">
    <location>
        <begin position="1"/>
        <end position="76"/>
    </location>
</feature>
<evidence type="ECO:0000256" key="1">
    <source>
        <dbReference type="ARBA" id="ARBA00022723"/>
    </source>
</evidence>
<gene>
    <name evidence="8" type="ORF">COCON_G00207360</name>
</gene>